<dbReference type="AlphaFoldDB" id="A0AA95I7R5"/>
<dbReference type="GO" id="GO:0016020">
    <property type="term" value="C:membrane"/>
    <property type="evidence" value="ECO:0007669"/>
    <property type="project" value="UniProtKB-SubCell"/>
</dbReference>
<evidence type="ECO:0000313" key="5">
    <source>
        <dbReference type="Proteomes" id="UP001177943"/>
    </source>
</evidence>
<dbReference type="Pfam" id="PF21082">
    <property type="entry name" value="MS_channel_3rd"/>
    <property type="match status" value="1"/>
</dbReference>
<dbReference type="RefSeq" id="WP_283928300.1">
    <property type="nucleotide sequence ID" value="NZ_CP126084.1"/>
</dbReference>
<dbReference type="InterPro" id="IPR049278">
    <property type="entry name" value="MS_channel_C"/>
</dbReference>
<dbReference type="KEGG" id="pwn:QNH46_12090"/>
<dbReference type="InterPro" id="IPR011066">
    <property type="entry name" value="MscS_channel_C_sf"/>
</dbReference>
<dbReference type="PANTHER" id="PTHR43634">
    <property type="entry name" value="OW CONDUCTANCE MECHANOSENSITIVE CHANNEL"/>
    <property type="match status" value="1"/>
</dbReference>
<name>A0AA95I7R5_9BACL</name>
<sequence length="119" mass="13994">MERRRESFTLGVALDSDRERLAAAVARIDQMLVEHDEAHKKTIMVEFRDFNESSLGIFVYFFTKTTDWAEYLTVWQEINLTIMQILEEEGIKLAYPAQRVFLEEKPGQSGRPARMYEEN</sequence>
<evidence type="ECO:0000256" key="1">
    <source>
        <dbReference type="ARBA" id="ARBA00004141"/>
    </source>
</evidence>
<dbReference type="SUPFAM" id="SSF82689">
    <property type="entry name" value="Mechanosensitive channel protein MscS (YggB), C-terminal domain"/>
    <property type="match status" value="1"/>
</dbReference>
<organism evidence="4 5">
    <name type="scientific">Paenibacillus woosongensis</name>
    <dbReference type="NCBI Taxonomy" id="307580"/>
    <lineage>
        <taxon>Bacteria</taxon>
        <taxon>Bacillati</taxon>
        <taxon>Bacillota</taxon>
        <taxon>Bacilli</taxon>
        <taxon>Bacillales</taxon>
        <taxon>Paenibacillaceae</taxon>
        <taxon>Paenibacillus</taxon>
    </lineage>
</organism>
<comment type="subcellular location">
    <subcellularLocation>
        <location evidence="1">Membrane</location>
        <topology evidence="1">Multi-pass membrane protein</topology>
    </subcellularLocation>
</comment>
<comment type="similarity">
    <text evidence="2">Belongs to the MscS (TC 1.A.23) family.</text>
</comment>
<proteinExistence type="inferred from homology"/>
<protein>
    <submittedName>
        <fullName evidence="4">Mechanosensitive ion channel</fullName>
    </submittedName>
</protein>
<evidence type="ECO:0000256" key="2">
    <source>
        <dbReference type="ARBA" id="ARBA00008017"/>
    </source>
</evidence>
<dbReference type="PANTHER" id="PTHR43634:SF2">
    <property type="entry name" value="LOW CONDUCTANCE MECHANOSENSITIVE CHANNEL YNAI"/>
    <property type="match status" value="1"/>
</dbReference>
<evidence type="ECO:0000259" key="3">
    <source>
        <dbReference type="Pfam" id="PF21082"/>
    </source>
</evidence>
<accession>A0AA95I7R5</accession>
<dbReference type="Proteomes" id="UP001177943">
    <property type="component" value="Chromosome"/>
</dbReference>
<gene>
    <name evidence="4" type="ORF">QNH46_12090</name>
</gene>
<dbReference type="Gene3D" id="3.30.70.100">
    <property type="match status" value="1"/>
</dbReference>
<feature type="domain" description="Mechanosensitive ion channel MscS C-terminal" evidence="3">
    <location>
        <begin position="8"/>
        <end position="92"/>
    </location>
</feature>
<dbReference type="EMBL" id="CP126084">
    <property type="protein sequence ID" value="WHX51330.1"/>
    <property type="molecule type" value="Genomic_DNA"/>
</dbReference>
<evidence type="ECO:0000313" key="4">
    <source>
        <dbReference type="EMBL" id="WHX51330.1"/>
    </source>
</evidence>
<dbReference type="InterPro" id="IPR045042">
    <property type="entry name" value="YnaI-like"/>
</dbReference>
<reference evidence="4" key="1">
    <citation type="submission" date="2023-05" db="EMBL/GenBank/DDBJ databases">
        <title>Comparative genomics of Bacillaceae isolates and their secondary metabolite potential.</title>
        <authorList>
            <person name="Song L."/>
            <person name="Nielsen L.J."/>
            <person name="Mohite O."/>
            <person name="Xu X."/>
            <person name="Weber T."/>
            <person name="Kovacs A.T."/>
        </authorList>
    </citation>
    <scope>NUCLEOTIDE SEQUENCE</scope>
    <source>
        <strain evidence="4">B2_4</strain>
    </source>
</reference>